<dbReference type="InterPro" id="IPR013783">
    <property type="entry name" value="Ig-like_fold"/>
</dbReference>
<protein>
    <recommendedName>
        <fullName evidence="1">Ig-like domain-containing protein</fullName>
    </recommendedName>
</protein>
<dbReference type="AlphaFoldDB" id="A0ABD2Q859"/>
<dbReference type="PROSITE" id="PS50835">
    <property type="entry name" value="IG_LIKE"/>
    <property type="match status" value="1"/>
</dbReference>
<name>A0ABD2Q859_9PLAT</name>
<gene>
    <name evidence="2" type="ORF">Ciccas_005702</name>
</gene>
<evidence type="ECO:0000259" key="1">
    <source>
        <dbReference type="PROSITE" id="PS50835"/>
    </source>
</evidence>
<dbReference type="Gene3D" id="2.60.40.10">
    <property type="entry name" value="Immunoglobulins"/>
    <property type="match status" value="1"/>
</dbReference>
<comment type="caution">
    <text evidence="2">The sequence shown here is derived from an EMBL/GenBank/DDBJ whole genome shotgun (WGS) entry which is preliminary data.</text>
</comment>
<dbReference type="InterPro" id="IPR036179">
    <property type="entry name" value="Ig-like_dom_sf"/>
</dbReference>
<organism evidence="2 3">
    <name type="scientific">Cichlidogyrus casuarinus</name>
    <dbReference type="NCBI Taxonomy" id="1844966"/>
    <lineage>
        <taxon>Eukaryota</taxon>
        <taxon>Metazoa</taxon>
        <taxon>Spiralia</taxon>
        <taxon>Lophotrochozoa</taxon>
        <taxon>Platyhelminthes</taxon>
        <taxon>Monogenea</taxon>
        <taxon>Monopisthocotylea</taxon>
        <taxon>Dactylogyridea</taxon>
        <taxon>Ancyrocephalidae</taxon>
        <taxon>Cichlidogyrus</taxon>
    </lineage>
</organism>
<dbReference type="InterPro" id="IPR007110">
    <property type="entry name" value="Ig-like_dom"/>
</dbReference>
<dbReference type="Proteomes" id="UP001626550">
    <property type="component" value="Unassembled WGS sequence"/>
</dbReference>
<evidence type="ECO:0000313" key="2">
    <source>
        <dbReference type="EMBL" id="KAL3315663.1"/>
    </source>
</evidence>
<dbReference type="SUPFAM" id="SSF48726">
    <property type="entry name" value="Immunoglobulin"/>
    <property type="match status" value="2"/>
</dbReference>
<evidence type="ECO:0000313" key="3">
    <source>
        <dbReference type="Proteomes" id="UP001626550"/>
    </source>
</evidence>
<proteinExistence type="predicted"/>
<feature type="domain" description="Ig-like" evidence="1">
    <location>
        <begin position="1"/>
        <end position="101"/>
    </location>
</feature>
<dbReference type="EMBL" id="JBJKFK010000694">
    <property type="protein sequence ID" value="KAL3315663.1"/>
    <property type="molecule type" value="Genomic_DNA"/>
</dbReference>
<sequence length="262" mass="28694">MVSQARIDSESNAKFQCIPHQNDQLQNNNSSARVRWFYTAAAEVSMSPPNYFPLQQNAQISITALQLKLLNVDVSSAGLYGCALTNKVGSSPIAWTRLHVSVTGSPEPTISWSHKGLKISNQARIVQVLVYLLASNAFVTKEKNPSEYWKTASKLYLQSDQKFTEPCFKLTSLVFLLRALRAMSTTAKLLGNVSCSANNSHGSDSATAQLSYVTVLEQCFGRILKTTDGFLRATGVRVPLQPSNYSRQVASAQRGNLDGLAQ</sequence>
<accession>A0ABD2Q859</accession>
<keyword evidence="3" id="KW-1185">Reference proteome</keyword>
<reference evidence="2 3" key="1">
    <citation type="submission" date="2024-11" db="EMBL/GenBank/DDBJ databases">
        <title>Adaptive evolution of stress response genes in parasites aligns with host niche diversity.</title>
        <authorList>
            <person name="Hahn C."/>
            <person name="Resl P."/>
        </authorList>
    </citation>
    <scope>NUCLEOTIDE SEQUENCE [LARGE SCALE GENOMIC DNA]</scope>
    <source>
        <strain evidence="2">EGGRZ-B1_66</strain>
        <tissue evidence="2">Body</tissue>
    </source>
</reference>